<reference evidence="1 2" key="1">
    <citation type="journal article" date="2007" name="Nature">
        <title>Evolution of genes and genomes on the Drosophila phylogeny.</title>
        <authorList>
            <consortium name="Drosophila 12 Genomes Consortium"/>
            <person name="Clark A.G."/>
            <person name="Eisen M.B."/>
            <person name="Smith D.R."/>
            <person name="Bergman C.M."/>
            <person name="Oliver B."/>
            <person name="Markow T.A."/>
            <person name="Kaufman T.C."/>
            <person name="Kellis M."/>
            <person name="Gelbart W."/>
            <person name="Iyer V.N."/>
            <person name="Pollard D.A."/>
            <person name="Sackton T.B."/>
            <person name="Larracuente A.M."/>
            <person name="Singh N.D."/>
            <person name="Abad J.P."/>
            <person name="Abt D.N."/>
            <person name="Adryan B."/>
            <person name="Aguade M."/>
            <person name="Akashi H."/>
            <person name="Anderson W.W."/>
            <person name="Aquadro C.F."/>
            <person name="Ardell D.H."/>
            <person name="Arguello R."/>
            <person name="Artieri C.G."/>
            <person name="Barbash D.A."/>
            <person name="Barker D."/>
            <person name="Barsanti P."/>
            <person name="Batterham P."/>
            <person name="Batzoglou S."/>
            <person name="Begun D."/>
            <person name="Bhutkar A."/>
            <person name="Blanco E."/>
            <person name="Bosak S.A."/>
            <person name="Bradley R.K."/>
            <person name="Brand A.D."/>
            <person name="Brent M.R."/>
            <person name="Brooks A.N."/>
            <person name="Brown R.H."/>
            <person name="Butlin R.K."/>
            <person name="Caggese C."/>
            <person name="Calvi B.R."/>
            <person name="Bernardo de Carvalho A."/>
            <person name="Caspi A."/>
            <person name="Castrezana S."/>
            <person name="Celniker S.E."/>
            <person name="Chang J.L."/>
            <person name="Chapple C."/>
            <person name="Chatterji S."/>
            <person name="Chinwalla A."/>
            <person name="Civetta A."/>
            <person name="Clifton S.W."/>
            <person name="Comeron J.M."/>
            <person name="Costello J.C."/>
            <person name="Coyne J.A."/>
            <person name="Daub J."/>
            <person name="David R.G."/>
            <person name="Delcher A.L."/>
            <person name="Delehaunty K."/>
            <person name="Do C.B."/>
            <person name="Ebling H."/>
            <person name="Edwards K."/>
            <person name="Eickbush T."/>
            <person name="Evans J.D."/>
            <person name="Filipski A."/>
            <person name="Findeiss S."/>
            <person name="Freyhult E."/>
            <person name="Fulton L."/>
            <person name="Fulton R."/>
            <person name="Garcia A.C."/>
            <person name="Gardiner A."/>
            <person name="Garfield D.A."/>
            <person name="Garvin B.E."/>
            <person name="Gibson G."/>
            <person name="Gilbert D."/>
            <person name="Gnerre S."/>
            <person name="Godfrey J."/>
            <person name="Good R."/>
            <person name="Gotea V."/>
            <person name="Gravely B."/>
            <person name="Greenberg A.J."/>
            <person name="Griffiths-Jones S."/>
            <person name="Gross S."/>
            <person name="Guigo R."/>
            <person name="Gustafson E.A."/>
            <person name="Haerty W."/>
            <person name="Hahn M.W."/>
            <person name="Halligan D.L."/>
            <person name="Halpern A.L."/>
            <person name="Halter G.M."/>
            <person name="Han M.V."/>
            <person name="Heger A."/>
            <person name="Hillier L."/>
            <person name="Hinrichs A.S."/>
            <person name="Holmes I."/>
            <person name="Hoskins R.A."/>
            <person name="Hubisz M.J."/>
            <person name="Hultmark D."/>
            <person name="Huntley M.A."/>
            <person name="Jaffe D.B."/>
            <person name="Jagadeeshan S."/>
            <person name="Jeck W.R."/>
            <person name="Johnson J."/>
            <person name="Jones C.D."/>
            <person name="Jordan W.C."/>
            <person name="Karpen G.H."/>
            <person name="Kataoka E."/>
            <person name="Keightley P.D."/>
            <person name="Kheradpour P."/>
            <person name="Kirkness E.F."/>
            <person name="Koerich L.B."/>
            <person name="Kristiansen K."/>
            <person name="Kudrna D."/>
            <person name="Kulathinal R.J."/>
            <person name="Kumar S."/>
            <person name="Kwok R."/>
            <person name="Lander E."/>
            <person name="Langley C.H."/>
            <person name="Lapoint R."/>
            <person name="Lazzaro B.P."/>
            <person name="Lee S.J."/>
            <person name="Levesque L."/>
            <person name="Li R."/>
            <person name="Lin C.F."/>
            <person name="Lin M.F."/>
            <person name="Lindblad-Toh K."/>
            <person name="Llopart A."/>
            <person name="Long M."/>
            <person name="Low L."/>
            <person name="Lozovsky E."/>
            <person name="Lu J."/>
            <person name="Luo M."/>
            <person name="Machado C.A."/>
            <person name="Makalowski W."/>
            <person name="Marzo M."/>
            <person name="Matsuda M."/>
            <person name="Matzkin L."/>
            <person name="McAllister B."/>
            <person name="McBride C.S."/>
            <person name="McKernan B."/>
            <person name="McKernan K."/>
            <person name="Mendez-Lago M."/>
            <person name="Minx P."/>
            <person name="Mollenhauer M.U."/>
            <person name="Montooth K."/>
            <person name="Mount S.M."/>
            <person name="Mu X."/>
            <person name="Myers E."/>
            <person name="Negre B."/>
            <person name="Newfeld S."/>
            <person name="Nielsen R."/>
            <person name="Noor M.A."/>
            <person name="O'Grady P."/>
            <person name="Pachter L."/>
            <person name="Papaceit M."/>
            <person name="Parisi M.J."/>
            <person name="Parisi M."/>
            <person name="Parts L."/>
            <person name="Pedersen J.S."/>
            <person name="Pesole G."/>
            <person name="Phillippy A.M."/>
            <person name="Ponting C.P."/>
            <person name="Pop M."/>
            <person name="Porcelli D."/>
            <person name="Powell J.R."/>
            <person name="Prohaska S."/>
            <person name="Pruitt K."/>
            <person name="Puig M."/>
            <person name="Quesneville H."/>
            <person name="Ram K.R."/>
            <person name="Rand D."/>
            <person name="Rasmussen M.D."/>
            <person name="Reed L.K."/>
            <person name="Reenan R."/>
            <person name="Reily A."/>
            <person name="Remington K.A."/>
            <person name="Rieger T.T."/>
            <person name="Ritchie M.G."/>
            <person name="Robin C."/>
            <person name="Rogers Y.H."/>
            <person name="Rohde C."/>
            <person name="Rozas J."/>
            <person name="Rubenfield M.J."/>
            <person name="Ruiz A."/>
            <person name="Russo S."/>
            <person name="Salzberg S.L."/>
            <person name="Sanchez-Gracia A."/>
            <person name="Saranga D.J."/>
            <person name="Sato H."/>
            <person name="Schaeffer S.W."/>
            <person name="Schatz M.C."/>
            <person name="Schlenke T."/>
            <person name="Schwartz R."/>
            <person name="Segarra C."/>
            <person name="Singh R.S."/>
            <person name="Sirot L."/>
            <person name="Sirota M."/>
            <person name="Sisneros N.B."/>
            <person name="Smith C.D."/>
            <person name="Smith T.F."/>
            <person name="Spieth J."/>
            <person name="Stage D.E."/>
            <person name="Stark A."/>
            <person name="Stephan W."/>
            <person name="Strausberg R.L."/>
            <person name="Strempel S."/>
            <person name="Sturgill D."/>
            <person name="Sutton G."/>
            <person name="Sutton G.G."/>
            <person name="Tao W."/>
            <person name="Teichmann S."/>
            <person name="Tobari Y.N."/>
            <person name="Tomimura Y."/>
            <person name="Tsolas J.M."/>
            <person name="Valente V.L."/>
            <person name="Venter E."/>
            <person name="Venter J.C."/>
            <person name="Vicario S."/>
            <person name="Vieira F.G."/>
            <person name="Vilella A.J."/>
            <person name="Villasante A."/>
            <person name="Walenz B."/>
            <person name="Wang J."/>
            <person name="Wasserman M."/>
            <person name="Watts T."/>
            <person name="Wilson D."/>
            <person name="Wilson R.K."/>
            <person name="Wing R.A."/>
            <person name="Wolfner M.F."/>
            <person name="Wong A."/>
            <person name="Wong G.K."/>
            <person name="Wu C.I."/>
            <person name="Wu G."/>
            <person name="Yamamoto D."/>
            <person name="Yang H.P."/>
            <person name="Yang S.P."/>
            <person name="Yorke J.A."/>
            <person name="Yoshida K."/>
            <person name="Zdobnov E."/>
            <person name="Zhang P."/>
            <person name="Zhang Y."/>
            <person name="Zimin A.V."/>
            <person name="Baldwin J."/>
            <person name="Abdouelleil A."/>
            <person name="Abdulkadir J."/>
            <person name="Abebe A."/>
            <person name="Abera B."/>
            <person name="Abreu J."/>
            <person name="Acer S.C."/>
            <person name="Aftuck L."/>
            <person name="Alexander A."/>
            <person name="An P."/>
            <person name="Anderson E."/>
            <person name="Anderson S."/>
            <person name="Arachi H."/>
            <person name="Azer M."/>
            <person name="Bachantsang P."/>
            <person name="Barry A."/>
            <person name="Bayul T."/>
            <person name="Berlin A."/>
            <person name="Bessette D."/>
            <person name="Bloom T."/>
            <person name="Blye J."/>
            <person name="Boguslavskiy L."/>
            <person name="Bonnet C."/>
            <person name="Boukhgalter B."/>
            <person name="Bourzgui I."/>
            <person name="Brown A."/>
            <person name="Cahill P."/>
            <person name="Channer S."/>
            <person name="Cheshatsang Y."/>
            <person name="Chuda L."/>
            <person name="Citroen M."/>
            <person name="Collymore A."/>
            <person name="Cooke P."/>
            <person name="Costello M."/>
            <person name="D'Aco K."/>
            <person name="Daza R."/>
            <person name="De Haan G."/>
            <person name="DeGray S."/>
            <person name="DeMaso C."/>
            <person name="Dhargay N."/>
            <person name="Dooley K."/>
            <person name="Dooley E."/>
            <person name="Doricent M."/>
            <person name="Dorje P."/>
            <person name="Dorjee K."/>
            <person name="Dupes A."/>
            <person name="Elong R."/>
            <person name="Falk J."/>
            <person name="Farina A."/>
            <person name="Faro S."/>
            <person name="Ferguson D."/>
            <person name="Fisher S."/>
            <person name="Foley C.D."/>
            <person name="Franke A."/>
            <person name="Friedrich D."/>
            <person name="Gadbois L."/>
            <person name="Gearin G."/>
            <person name="Gearin C.R."/>
            <person name="Giannoukos G."/>
            <person name="Goode T."/>
            <person name="Graham J."/>
            <person name="Grandbois E."/>
            <person name="Grewal S."/>
            <person name="Gyaltsen K."/>
            <person name="Hafez N."/>
            <person name="Hagos B."/>
            <person name="Hall J."/>
            <person name="Henson C."/>
            <person name="Hollinger A."/>
            <person name="Honan T."/>
            <person name="Huard M.D."/>
            <person name="Hughes L."/>
            <person name="Hurhula B."/>
            <person name="Husby M.E."/>
            <person name="Kamat A."/>
            <person name="Kanga B."/>
            <person name="Kashin S."/>
            <person name="Khazanovich D."/>
            <person name="Kisner P."/>
            <person name="Lance K."/>
            <person name="Lara M."/>
            <person name="Lee W."/>
            <person name="Lennon N."/>
            <person name="Letendre F."/>
            <person name="LeVine R."/>
            <person name="Lipovsky A."/>
            <person name="Liu X."/>
            <person name="Liu J."/>
            <person name="Liu S."/>
            <person name="Lokyitsang T."/>
            <person name="Lokyitsang Y."/>
            <person name="Lubonja R."/>
            <person name="Lui A."/>
            <person name="MacDonald P."/>
            <person name="Magnisalis V."/>
            <person name="Maru K."/>
            <person name="Matthews C."/>
            <person name="McCusker W."/>
            <person name="McDonough S."/>
            <person name="Mehta T."/>
            <person name="Meldrim J."/>
            <person name="Meneus L."/>
            <person name="Mihai O."/>
            <person name="Mihalev A."/>
            <person name="Mihova T."/>
            <person name="Mittelman R."/>
            <person name="Mlenga V."/>
            <person name="Montmayeur A."/>
            <person name="Mulrain L."/>
            <person name="Navidi A."/>
            <person name="Naylor J."/>
            <person name="Negash T."/>
            <person name="Nguyen T."/>
            <person name="Nguyen N."/>
            <person name="Nicol R."/>
            <person name="Norbu C."/>
            <person name="Norbu N."/>
            <person name="Novod N."/>
            <person name="O'Neill B."/>
            <person name="Osman S."/>
            <person name="Markiewicz E."/>
            <person name="Oyono O.L."/>
            <person name="Patti C."/>
            <person name="Phunkhang P."/>
            <person name="Pierre F."/>
            <person name="Priest M."/>
            <person name="Raghuraman S."/>
            <person name="Rege F."/>
            <person name="Reyes R."/>
            <person name="Rise C."/>
            <person name="Rogov P."/>
            <person name="Ross K."/>
            <person name="Ryan E."/>
            <person name="Settipalli S."/>
            <person name="Shea T."/>
            <person name="Sherpa N."/>
            <person name="Shi L."/>
            <person name="Shih D."/>
            <person name="Sparrow T."/>
            <person name="Spaulding J."/>
            <person name="Stalker J."/>
            <person name="Stange-Thomann N."/>
            <person name="Stavropoulos S."/>
            <person name="Stone C."/>
            <person name="Strader C."/>
            <person name="Tesfaye S."/>
            <person name="Thomson T."/>
            <person name="Thoulutsang Y."/>
            <person name="Thoulutsang D."/>
            <person name="Topham K."/>
            <person name="Topping I."/>
            <person name="Tsamla T."/>
            <person name="Vassiliev H."/>
            <person name="Vo A."/>
            <person name="Wangchuk T."/>
            <person name="Wangdi T."/>
            <person name="Weiand M."/>
            <person name="Wilkinson J."/>
            <person name="Wilson A."/>
            <person name="Yadav S."/>
            <person name="Young G."/>
            <person name="Yu Q."/>
            <person name="Zembek L."/>
            <person name="Zhong D."/>
            <person name="Zimmer A."/>
            <person name="Zwirko Z."/>
            <person name="Jaffe D.B."/>
            <person name="Alvarez P."/>
            <person name="Brockman W."/>
            <person name="Butler J."/>
            <person name="Chin C."/>
            <person name="Gnerre S."/>
            <person name="Grabherr M."/>
            <person name="Kleber M."/>
            <person name="Mauceli E."/>
            <person name="MacCallum I."/>
        </authorList>
    </citation>
    <scope>NUCLEOTIDE SEQUENCE [LARGE SCALE GENOMIC DNA]</scope>
    <source>
        <strain evidence="2">white501</strain>
    </source>
</reference>
<dbReference type="AlphaFoldDB" id="B4QJT9"/>
<evidence type="ECO:0000313" key="2">
    <source>
        <dbReference type="Proteomes" id="UP000000304"/>
    </source>
</evidence>
<sequence>MMCCLVPAKGNALKLPNTKEQIPSFFFDLTQLASVVGLLIAAGAIKATPAHRGSVCGTLYLNLRDSNLPLGIARDVDVDLCLFLILNLAGDVDADESGGQAARDL</sequence>
<keyword evidence="2" id="KW-1185">Reference proteome</keyword>
<proteinExistence type="predicted"/>
<dbReference type="EMBL" id="CM000363">
    <property type="protein sequence ID" value="EDX09480.1"/>
    <property type="molecule type" value="Genomic_DNA"/>
</dbReference>
<dbReference type="Proteomes" id="UP000000304">
    <property type="component" value="Chromosome 3L"/>
</dbReference>
<organism evidence="1 2">
    <name type="scientific">Drosophila simulans</name>
    <name type="common">Fruit fly</name>
    <dbReference type="NCBI Taxonomy" id="7240"/>
    <lineage>
        <taxon>Eukaryota</taxon>
        <taxon>Metazoa</taxon>
        <taxon>Ecdysozoa</taxon>
        <taxon>Arthropoda</taxon>
        <taxon>Hexapoda</taxon>
        <taxon>Insecta</taxon>
        <taxon>Pterygota</taxon>
        <taxon>Neoptera</taxon>
        <taxon>Endopterygota</taxon>
        <taxon>Diptera</taxon>
        <taxon>Brachycera</taxon>
        <taxon>Muscomorpha</taxon>
        <taxon>Ephydroidea</taxon>
        <taxon>Drosophilidae</taxon>
        <taxon>Drosophila</taxon>
        <taxon>Sophophora</taxon>
    </lineage>
</organism>
<accession>B4QJT9</accession>
<protein>
    <submittedName>
        <fullName evidence="1">GD13972</fullName>
    </submittedName>
</protein>
<dbReference type="HOGENOM" id="CLU_2239384_0_0_1"/>
<name>B4QJT9_DROSI</name>
<evidence type="ECO:0000313" key="1">
    <source>
        <dbReference type="EMBL" id="EDX09480.1"/>
    </source>
</evidence>
<gene>
    <name evidence="1" type="primary">Dsim\GD13972</name>
    <name evidence="1" type="ORF">Dsim_GD13972</name>
</gene>